<protein>
    <submittedName>
        <fullName evidence="2">Sulfoxide reductase catalytic subunit YedY</fullName>
        <ecNumber evidence="2">1.8.-.-</ecNumber>
    </submittedName>
</protein>
<evidence type="ECO:0000313" key="2">
    <source>
        <dbReference type="EMBL" id="OIR06486.1"/>
    </source>
</evidence>
<comment type="caution">
    <text evidence="2">The sequence shown here is derived from an EMBL/GenBank/DDBJ whole genome shotgun (WGS) entry which is preliminary data.</text>
</comment>
<proteinExistence type="predicted"/>
<feature type="domain" description="Oxidoreductase molybdopterin-binding" evidence="1">
    <location>
        <begin position="83"/>
        <end position="226"/>
    </location>
</feature>
<keyword evidence="2" id="KW-0560">Oxidoreductase</keyword>
<dbReference type="EC" id="1.8.-.-" evidence="2"/>
<dbReference type="EMBL" id="MLJW01000043">
    <property type="protein sequence ID" value="OIR06486.1"/>
    <property type="molecule type" value="Genomic_DNA"/>
</dbReference>
<dbReference type="InterPro" id="IPR000572">
    <property type="entry name" value="OxRdtase_Mopterin-bd_dom"/>
</dbReference>
<name>A0A1J5T2T4_9ZZZZ</name>
<dbReference type="PANTHER" id="PTHR43032">
    <property type="entry name" value="PROTEIN-METHIONINE-SULFOXIDE REDUCTASE"/>
    <property type="match status" value="1"/>
</dbReference>
<reference evidence="2" key="1">
    <citation type="submission" date="2016-10" db="EMBL/GenBank/DDBJ databases">
        <title>Sequence of Gallionella enrichment culture.</title>
        <authorList>
            <person name="Poehlein A."/>
            <person name="Muehling M."/>
            <person name="Daniel R."/>
        </authorList>
    </citation>
    <scope>NUCLEOTIDE SEQUENCE</scope>
</reference>
<dbReference type="PANTHER" id="PTHR43032:SF4">
    <property type="entry name" value="OXIDOREDUCTASE MOLYBDOPTERIN-BINDING DOMAIN-CONTAINING PROTEIN"/>
    <property type="match status" value="1"/>
</dbReference>
<dbReference type="AlphaFoldDB" id="A0A1J5T2T4"/>
<dbReference type="GO" id="GO:0016491">
    <property type="term" value="F:oxidoreductase activity"/>
    <property type="evidence" value="ECO:0007669"/>
    <property type="project" value="UniProtKB-KW"/>
</dbReference>
<organism evidence="2">
    <name type="scientific">mine drainage metagenome</name>
    <dbReference type="NCBI Taxonomy" id="410659"/>
    <lineage>
        <taxon>unclassified sequences</taxon>
        <taxon>metagenomes</taxon>
        <taxon>ecological metagenomes</taxon>
    </lineage>
</organism>
<dbReference type="SUPFAM" id="SSF56524">
    <property type="entry name" value="Oxidoreductase molybdopterin-binding domain"/>
    <property type="match status" value="1"/>
</dbReference>
<evidence type="ECO:0000259" key="1">
    <source>
        <dbReference type="Pfam" id="PF00174"/>
    </source>
</evidence>
<dbReference type="InterPro" id="IPR036374">
    <property type="entry name" value="OxRdtase_Mopterin-bd_sf"/>
</dbReference>
<accession>A0A1J5T2T4</accession>
<dbReference type="CDD" id="cd02109">
    <property type="entry name" value="arch_bact_SO_family_Moco"/>
    <property type="match status" value="1"/>
</dbReference>
<dbReference type="Pfam" id="PF00174">
    <property type="entry name" value="Oxidored_molyb"/>
    <property type="match status" value="1"/>
</dbReference>
<dbReference type="Gene3D" id="3.90.420.10">
    <property type="entry name" value="Oxidoreductase, molybdopterin-binding domain"/>
    <property type="match status" value="1"/>
</dbReference>
<gene>
    <name evidence="2" type="primary">yedY_2</name>
    <name evidence="2" type="ORF">GALL_114030</name>
</gene>
<sequence length="244" mass="27228">MPLSRDLQCQGFARFRFACWTPALAPGRPVAMSKERLIAAKQRWAEKQKASGVRARDVRSADRLPPGQTITNGFPVLDLGVRPDASPEAWTLTIKGLVEVPVVLDWAAFRALPPVEDVSDFHCVTTWSKFDCRWGGVAFTTLYDLVRPAPEARFVYFTGADGYSTNVPLETCLDDDVLVATHFDGKPLAHEHGAPARVIIPKLYAWKGAKFVNGIEFLAEDRLGFWEVRGYSNTADPWTEDRYA</sequence>